<dbReference type="InterPro" id="IPR000073">
    <property type="entry name" value="AB_hydrolase_1"/>
</dbReference>
<organism evidence="2 3">
    <name type="scientific">Streptomyces apricus</name>
    <dbReference type="NCBI Taxonomy" id="1828112"/>
    <lineage>
        <taxon>Bacteria</taxon>
        <taxon>Bacillati</taxon>
        <taxon>Actinomycetota</taxon>
        <taxon>Actinomycetes</taxon>
        <taxon>Kitasatosporales</taxon>
        <taxon>Streptomycetaceae</taxon>
        <taxon>Streptomyces</taxon>
    </lineage>
</organism>
<protein>
    <submittedName>
        <fullName evidence="2">Alpha/beta hydrolase</fullName>
    </submittedName>
</protein>
<dbReference type="Gene3D" id="3.40.50.1820">
    <property type="entry name" value="alpha/beta hydrolase"/>
    <property type="match status" value="1"/>
</dbReference>
<dbReference type="SUPFAM" id="SSF53474">
    <property type="entry name" value="alpha/beta-Hydrolases"/>
    <property type="match status" value="1"/>
</dbReference>
<dbReference type="InterPro" id="IPR029058">
    <property type="entry name" value="AB_hydrolase_fold"/>
</dbReference>
<evidence type="ECO:0000313" key="3">
    <source>
        <dbReference type="Proteomes" id="UP000324965"/>
    </source>
</evidence>
<proteinExistence type="predicted"/>
<dbReference type="EMBL" id="VDFC01000043">
    <property type="protein sequence ID" value="KAA0933725.1"/>
    <property type="molecule type" value="Genomic_DNA"/>
</dbReference>
<accession>A0A5B0AYW9</accession>
<dbReference type="PANTHER" id="PTHR46438:SF11">
    <property type="entry name" value="LIPASE-RELATED"/>
    <property type="match status" value="1"/>
</dbReference>
<feature type="domain" description="AB hydrolase-1" evidence="1">
    <location>
        <begin position="28"/>
        <end position="266"/>
    </location>
</feature>
<sequence length="275" mass="29076">MSKKAAPSNADADADTNADADAGPGTALILLHGGGPGVDARSNWATVRSRLSAAFQCIAPDLLGFGTHLSVGETTDGSPQGPHAWARARARQVLSVLDDHRLERVHVLGNSAAGGAAALALMAEAPERVDRAVLMGGAGTGPLPRAIPFYDRPTRESMRVTLSRLVADEEAHRDHLDDLSLLRLEQALRPGAEEAFRSMFTEAADGPPPVDLTTIRTPVLALHGELDRISPVAVSERLVEVLPAGRLKVVPGAGHWIHVDRPDEFCTLVGEFLTA</sequence>
<comment type="caution">
    <text evidence="2">The sequence shown here is derived from an EMBL/GenBank/DDBJ whole genome shotgun (WGS) entry which is preliminary data.</text>
</comment>
<dbReference type="AlphaFoldDB" id="A0A5B0AYW9"/>
<keyword evidence="2" id="KW-0378">Hydrolase</keyword>
<dbReference type="PRINTS" id="PR00111">
    <property type="entry name" value="ABHYDROLASE"/>
</dbReference>
<dbReference type="Pfam" id="PF12697">
    <property type="entry name" value="Abhydrolase_6"/>
    <property type="match status" value="1"/>
</dbReference>
<dbReference type="RefSeq" id="WP_149512570.1">
    <property type="nucleotide sequence ID" value="NZ_VDFC01000043.1"/>
</dbReference>
<dbReference type="Proteomes" id="UP000324965">
    <property type="component" value="Unassembled WGS sequence"/>
</dbReference>
<reference evidence="2 3" key="1">
    <citation type="submission" date="2019-05" db="EMBL/GenBank/DDBJ databases">
        <authorList>
            <person name="Hariharan J."/>
            <person name="Choudoir M.J."/>
            <person name="Diebold P."/>
            <person name="Panke-Buisse K."/>
            <person name="Buckley D.H."/>
        </authorList>
    </citation>
    <scope>NUCLEOTIDE SEQUENCE [LARGE SCALE GENOMIC DNA]</scope>
    <source>
        <strain evidence="2 3">SUN51</strain>
    </source>
</reference>
<dbReference type="PANTHER" id="PTHR46438">
    <property type="entry name" value="ALPHA/BETA-HYDROLASES SUPERFAMILY PROTEIN"/>
    <property type="match status" value="1"/>
</dbReference>
<dbReference type="GO" id="GO:0016787">
    <property type="term" value="F:hydrolase activity"/>
    <property type="evidence" value="ECO:0007669"/>
    <property type="project" value="UniProtKB-KW"/>
</dbReference>
<evidence type="ECO:0000313" key="2">
    <source>
        <dbReference type="EMBL" id="KAA0933725.1"/>
    </source>
</evidence>
<keyword evidence="3" id="KW-1185">Reference proteome</keyword>
<evidence type="ECO:0000259" key="1">
    <source>
        <dbReference type="Pfam" id="PF12697"/>
    </source>
</evidence>
<name>A0A5B0AYW9_9ACTN</name>
<gene>
    <name evidence="2" type="ORF">FGF04_19340</name>
</gene>
<dbReference type="OrthoDB" id="63519at2"/>